<reference evidence="4" key="1">
    <citation type="submission" date="2018-12" db="EMBL/GenBank/DDBJ databases">
        <title>Novel natural products biosynthetic potential of the class Ktedonobacteria.</title>
        <authorList>
            <person name="Zheng Y."/>
            <person name="Saitou A."/>
            <person name="Wang C.M."/>
            <person name="Toyoda A."/>
            <person name="Minakuchi Y."/>
            <person name="Sekiguchi Y."/>
            <person name="Ueda K."/>
            <person name="Takano H."/>
            <person name="Sakai Y."/>
            <person name="Yokota A."/>
            <person name="Yabe S."/>
        </authorList>
    </citation>
    <scope>NUCLEOTIDE SEQUENCE</scope>
    <source>
        <strain evidence="4">A3-2</strain>
    </source>
</reference>
<evidence type="ECO:0000256" key="2">
    <source>
        <dbReference type="ARBA" id="ARBA00023277"/>
    </source>
</evidence>
<dbReference type="SUPFAM" id="SSF53743">
    <property type="entry name" value="FucI/AraA N-terminal and middle domains"/>
    <property type="match status" value="1"/>
</dbReference>
<dbReference type="PANTHER" id="PTHR36120:SF1">
    <property type="entry name" value="L-FUCOSE ISOMERASE C-TERMINAL DOMAIN-CONTAINING PROTEIN"/>
    <property type="match status" value="1"/>
</dbReference>
<proteinExistence type="predicted"/>
<dbReference type="InterPro" id="IPR015888">
    <property type="entry name" value="Fuc_isomerase_C"/>
</dbReference>
<dbReference type="Pfam" id="PF02952">
    <property type="entry name" value="Fucose_iso_C"/>
    <property type="match status" value="1"/>
</dbReference>
<accession>A0A455SWJ2</accession>
<feature type="domain" description="L-fucose isomerase C-terminal" evidence="3">
    <location>
        <begin position="367"/>
        <end position="452"/>
    </location>
</feature>
<gene>
    <name evidence="4" type="ORF">KTA_02490</name>
</gene>
<protein>
    <submittedName>
        <fullName evidence="4">Fucose isomerase</fullName>
    </submittedName>
</protein>
<evidence type="ECO:0000259" key="3">
    <source>
        <dbReference type="Pfam" id="PF02952"/>
    </source>
</evidence>
<dbReference type="PANTHER" id="PTHR36120">
    <property type="entry name" value="FUCOSE ISOMERASE"/>
    <property type="match status" value="1"/>
</dbReference>
<dbReference type="GO" id="GO:0005737">
    <property type="term" value="C:cytoplasm"/>
    <property type="evidence" value="ECO:0007669"/>
    <property type="project" value="InterPro"/>
</dbReference>
<name>A0A455SWJ2_9CHLR</name>
<keyword evidence="2" id="KW-0119">Carbohydrate metabolism</keyword>
<keyword evidence="1 4" id="KW-0413">Isomerase</keyword>
<dbReference type="GO" id="GO:0008736">
    <property type="term" value="F:L-fucose isomerase activity"/>
    <property type="evidence" value="ECO:0007669"/>
    <property type="project" value="InterPro"/>
</dbReference>
<dbReference type="InterPro" id="IPR009015">
    <property type="entry name" value="Fucose_isomerase_N/cen_sf"/>
</dbReference>
<dbReference type="SUPFAM" id="SSF50443">
    <property type="entry name" value="FucI/AraA C-terminal domain-like"/>
    <property type="match status" value="1"/>
</dbReference>
<organism evidence="4">
    <name type="scientific">Thermogemmatispora argillosa</name>
    <dbReference type="NCBI Taxonomy" id="2045280"/>
    <lineage>
        <taxon>Bacteria</taxon>
        <taxon>Bacillati</taxon>
        <taxon>Chloroflexota</taxon>
        <taxon>Ktedonobacteria</taxon>
        <taxon>Thermogemmatisporales</taxon>
        <taxon>Thermogemmatisporaceae</taxon>
        <taxon>Thermogemmatispora</taxon>
    </lineage>
</organism>
<sequence length="456" mass="49095">MMNIENRRERPLPVLALACIARPTFAVDYAGDMARQALAALQQESWPVYGDATLLMDAQSARQYALGLKERAPDVLVLLCATFSDASMAVELASHIDAPVCLWALREPGSPGERLWLNSLCGAHLAAYALHKAGRVVRYIYGDPGEAGLFAPLRALARAAATRKRLRTSRLGLVGEAPTGFYSCQFDELELARVIGTTVSRIDLAQVFKAASQAPASAVAEVIASTQRRSPSLQALRSEEVQRFGAAYVALRALLEEQHLDGLAVRCWPEFPQDFGLMPCATLGRLADDGFVCACEADLHGAVTLLMLQWLSGAAPLLADVVALNEQRGALWLWHCGNAPACLARPGEEIPLTLHCNRRIGVAGDFAIRPGPATLARLGVGAGGYRLLYVEGELLDEPVNRFAGNTAVFRPTCHARQVLDTLIAGGWEHHVAFVAGHQAEALEALAELLAIERVAL</sequence>
<evidence type="ECO:0000256" key="1">
    <source>
        <dbReference type="ARBA" id="ARBA00023235"/>
    </source>
</evidence>
<dbReference type="AlphaFoldDB" id="A0A455SWJ2"/>
<evidence type="ECO:0000313" key="4">
    <source>
        <dbReference type="EMBL" id="BBH92050.1"/>
    </source>
</evidence>
<dbReference type="GO" id="GO:0006004">
    <property type="term" value="P:fucose metabolic process"/>
    <property type="evidence" value="ECO:0007669"/>
    <property type="project" value="InterPro"/>
</dbReference>
<dbReference type="EMBL" id="AP019377">
    <property type="protein sequence ID" value="BBH92050.1"/>
    <property type="molecule type" value="Genomic_DNA"/>
</dbReference>
<dbReference type="InterPro" id="IPR004216">
    <property type="entry name" value="Fuc/Ara_isomerase_C"/>
</dbReference>